<dbReference type="InterPro" id="IPR016461">
    <property type="entry name" value="COMT-like"/>
</dbReference>
<dbReference type="GO" id="GO:0032259">
    <property type="term" value="P:methylation"/>
    <property type="evidence" value="ECO:0007669"/>
    <property type="project" value="UniProtKB-KW"/>
</dbReference>
<dbReference type="SUPFAM" id="SSF53335">
    <property type="entry name" value="S-adenosyl-L-methionine-dependent methyltransferases"/>
    <property type="match status" value="1"/>
</dbReference>
<keyword evidence="2" id="KW-0808">Transferase</keyword>
<dbReference type="Gene3D" id="3.40.50.150">
    <property type="entry name" value="Vaccinia Virus protein VP39"/>
    <property type="match status" value="1"/>
</dbReference>
<dbReference type="SUPFAM" id="SSF46785">
    <property type="entry name" value="Winged helix' DNA-binding domain"/>
    <property type="match status" value="1"/>
</dbReference>
<keyword evidence="6" id="KW-1185">Reference proteome</keyword>
<dbReference type="Pfam" id="PF00891">
    <property type="entry name" value="Methyltransf_2"/>
    <property type="match status" value="1"/>
</dbReference>
<dbReference type="Gene3D" id="1.10.10.10">
    <property type="entry name" value="Winged helix-like DNA-binding domain superfamily/Winged helix DNA-binding domain"/>
    <property type="match status" value="1"/>
</dbReference>
<gene>
    <name evidence="5" type="ORF">G7Y89_g2997</name>
</gene>
<accession>A0A8H4RV84</accession>
<name>A0A8H4RV84_9HELO</name>
<feature type="domain" description="O-methyltransferase C-terminal" evidence="4">
    <location>
        <begin position="245"/>
        <end position="391"/>
    </location>
</feature>
<dbReference type="GO" id="GO:0008171">
    <property type="term" value="F:O-methyltransferase activity"/>
    <property type="evidence" value="ECO:0007669"/>
    <property type="project" value="InterPro"/>
</dbReference>
<organism evidence="5 6">
    <name type="scientific">Cudoniella acicularis</name>
    <dbReference type="NCBI Taxonomy" id="354080"/>
    <lineage>
        <taxon>Eukaryota</taxon>
        <taxon>Fungi</taxon>
        <taxon>Dikarya</taxon>
        <taxon>Ascomycota</taxon>
        <taxon>Pezizomycotina</taxon>
        <taxon>Leotiomycetes</taxon>
        <taxon>Helotiales</taxon>
        <taxon>Tricladiaceae</taxon>
        <taxon>Cudoniella</taxon>
    </lineage>
</organism>
<dbReference type="OrthoDB" id="1606438at2759"/>
<reference evidence="5 6" key="1">
    <citation type="submission" date="2020-03" db="EMBL/GenBank/DDBJ databases">
        <title>Draft Genome Sequence of Cudoniella acicularis.</title>
        <authorList>
            <person name="Buettner E."/>
            <person name="Kellner H."/>
        </authorList>
    </citation>
    <scope>NUCLEOTIDE SEQUENCE [LARGE SCALE GENOMIC DNA]</scope>
    <source>
        <strain evidence="5 6">DSM 108380</strain>
    </source>
</reference>
<evidence type="ECO:0000313" key="6">
    <source>
        <dbReference type="Proteomes" id="UP000566819"/>
    </source>
</evidence>
<evidence type="ECO:0000256" key="2">
    <source>
        <dbReference type="ARBA" id="ARBA00022679"/>
    </source>
</evidence>
<dbReference type="InterPro" id="IPR036388">
    <property type="entry name" value="WH-like_DNA-bd_sf"/>
</dbReference>
<dbReference type="Proteomes" id="UP000566819">
    <property type="component" value="Unassembled WGS sequence"/>
</dbReference>
<dbReference type="InterPro" id="IPR036390">
    <property type="entry name" value="WH_DNA-bd_sf"/>
</dbReference>
<evidence type="ECO:0000256" key="1">
    <source>
        <dbReference type="ARBA" id="ARBA00022603"/>
    </source>
</evidence>
<proteinExistence type="predicted"/>
<sequence length="420" mass="46672">MPTLTELAENALANAKILDAYVASKGLPPASFENDSLNEAQLPSHLEVARNSLADQCQIIKRLALGPVETMIEILYSFTDILSLQAVVEYKLASHVPLTGTTTYAELAQASNIDESLCRRFVTHAMENGVFLEESGTIRHSALSRILGTDPEAVAAAALVAGELAPASARVLEAMKTYPNSQKPTETAYSIENKTNLPVYAFLAQHPARMSRFGMGMQFFSRTGGFDLQHLATAFEWSSLDKPEAVLIDIGGGLGTVSKFLASATKNMRFVVQDLPGPVEIGQQTLAQEFKGRVEYVAGDFFEEQKIVGADVYFLRWILHNWSDDYCVKILRSVANAMRKNSKLMIYEYVLAEGPELKWTQKQGRNLDMVMMACWNSCERTASQWKNLIKRVDEKFRFLGVRKAEGSSMSIIEWDWDGSE</sequence>
<dbReference type="PANTHER" id="PTHR43712:SF16">
    <property type="entry name" value="O-METHYLTRANSFERASE ELCB"/>
    <property type="match status" value="1"/>
</dbReference>
<dbReference type="CDD" id="cd02440">
    <property type="entry name" value="AdoMet_MTases"/>
    <property type="match status" value="1"/>
</dbReference>
<dbReference type="EMBL" id="JAAMPI010000141">
    <property type="protein sequence ID" value="KAF4635107.1"/>
    <property type="molecule type" value="Genomic_DNA"/>
</dbReference>
<dbReference type="AlphaFoldDB" id="A0A8H4RV84"/>
<keyword evidence="1" id="KW-0489">Methyltransferase</keyword>
<keyword evidence="3" id="KW-0949">S-adenosyl-L-methionine</keyword>
<dbReference type="PROSITE" id="PS51683">
    <property type="entry name" value="SAM_OMT_II"/>
    <property type="match status" value="1"/>
</dbReference>
<comment type="caution">
    <text evidence="5">The sequence shown here is derived from an EMBL/GenBank/DDBJ whole genome shotgun (WGS) entry which is preliminary data.</text>
</comment>
<evidence type="ECO:0000256" key="3">
    <source>
        <dbReference type="ARBA" id="ARBA00022691"/>
    </source>
</evidence>
<dbReference type="PANTHER" id="PTHR43712">
    <property type="entry name" value="PUTATIVE (AFU_ORTHOLOGUE AFUA_4G14580)-RELATED"/>
    <property type="match status" value="1"/>
</dbReference>
<evidence type="ECO:0000259" key="4">
    <source>
        <dbReference type="Pfam" id="PF00891"/>
    </source>
</evidence>
<evidence type="ECO:0000313" key="5">
    <source>
        <dbReference type="EMBL" id="KAF4635107.1"/>
    </source>
</evidence>
<dbReference type="InterPro" id="IPR029063">
    <property type="entry name" value="SAM-dependent_MTases_sf"/>
</dbReference>
<dbReference type="InterPro" id="IPR001077">
    <property type="entry name" value="COMT_C"/>
</dbReference>
<protein>
    <recommendedName>
        <fullName evidence="4">O-methyltransferase C-terminal domain-containing protein</fullName>
    </recommendedName>
</protein>